<feature type="compositionally biased region" description="Acidic residues" evidence="1">
    <location>
        <begin position="307"/>
        <end position="335"/>
    </location>
</feature>
<evidence type="ECO:0000313" key="5">
    <source>
        <dbReference type="Proteomes" id="UP000231702"/>
    </source>
</evidence>
<dbReference type="RefSeq" id="WP_097145799.1">
    <property type="nucleotide sequence ID" value="NZ_OBEA01000003.1"/>
</dbReference>
<sequence length="386" mass="41476">MSDPVTNIQIEDVLASIRRLVSEEVRAQTQGETDEPPAADPAPEAKAEKLILAPHLRVAGSDEPADEARIAGEAMQDAPAEDPFAEAPFTEVTAEEAAAFQEDAEIFHGFGTTAPQDEAGAEVSAADPFAFETTPEIVDEIEDEVQDAAPLNDFDAVLRSLEMGAAEPEDEDFASYGDGAAEALASAHHGVTDDWASDDSADEAPEAEEARFDDLDAVLSSLNFDPEPKVSASARVARAEIEDAEILDGEAESDSEERMYLSPEAPAPEESPEADLHEETAGAGEESPLYAGQTHAAPTSGEAQDPLPEEPEEILSFEDELAPSEEDAATGEEPEGLLLDEQILRDMVSEIVRQELQGALGERITRNVRKLVRREIQRALQSQDYI</sequence>
<accession>A0A285ITG8</accession>
<feature type="region of interest" description="Disordered" evidence="1">
    <location>
        <begin position="25"/>
        <end position="86"/>
    </location>
</feature>
<gene>
    <name evidence="2" type="ORF">CVM39_02705</name>
    <name evidence="3" type="ORF">SAMN06297129_2075</name>
</gene>
<dbReference type="Proteomes" id="UP000231702">
    <property type="component" value="Unassembled WGS sequence"/>
</dbReference>
<evidence type="ECO:0000256" key="1">
    <source>
        <dbReference type="SAM" id="MobiDB-lite"/>
    </source>
</evidence>
<feature type="compositionally biased region" description="Acidic residues" evidence="1">
    <location>
        <begin position="195"/>
        <end position="207"/>
    </location>
</feature>
<protein>
    <submittedName>
        <fullName evidence="3">Uncharacterized protein</fullName>
    </submittedName>
</protein>
<dbReference type="EMBL" id="PGTD01000007">
    <property type="protein sequence ID" value="PJE32023.1"/>
    <property type="molecule type" value="Genomic_DNA"/>
</dbReference>
<organism evidence="3 4">
    <name type="scientific">Pseudooceanicola antarcticus</name>
    <dbReference type="NCBI Taxonomy" id="1247613"/>
    <lineage>
        <taxon>Bacteria</taxon>
        <taxon>Pseudomonadati</taxon>
        <taxon>Pseudomonadota</taxon>
        <taxon>Alphaproteobacteria</taxon>
        <taxon>Rhodobacterales</taxon>
        <taxon>Paracoccaceae</taxon>
        <taxon>Pseudooceanicola</taxon>
    </lineage>
</organism>
<dbReference type="OrthoDB" id="7875768at2"/>
<dbReference type="EMBL" id="OBEA01000003">
    <property type="protein sequence ID" value="SNY51282.1"/>
    <property type="molecule type" value="Genomic_DNA"/>
</dbReference>
<feature type="region of interest" description="Disordered" evidence="1">
    <location>
        <begin position="185"/>
        <end position="209"/>
    </location>
</feature>
<reference evidence="3 4" key="1">
    <citation type="submission" date="2017-09" db="EMBL/GenBank/DDBJ databases">
        <authorList>
            <person name="Ehlers B."/>
            <person name="Leendertz F.H."/>
        </authorList>
    </citation>
    <scope>NUCLEOTIDE SEQUENCE [LARGE SCALE GENOMIC DNA]</scope>
    <source>
        <strain evidence="3 4">CGMCC 1.12662</strain>
    </source>
</reference>
<keyword evidence="5" id="KW-1185">Reference proteome</keyword>
<dbReference type="AlphaFoldDB" id="A0A285ITG8"/>
<feature type="region of interest" description="Disordered" evidence="1">
    <location>
        <begin position="243"/>
        <end position="337"/>
    </location>
</feature>
<evidence type="ECO:0000313" key="3">
    <source>
        <dbReference type="EMBL" id="SNY51282.1"/>
    </source>
</evidence>
<proteinExistence type="predicted"/>
<evidence type="ECO:0000313" key="2">
    <source>
        <dbReference type="EMBL" id="PJE32023.1"/>
    </source>
</evidence>
<dbReference type="Proteomes" id="UP000231655">
    <property type="component" value="Unassembled WGS sequence"/>
</dbReference>
<feature type="compositionally biased region" description="Acidic residues" evidence="1">
    <location>
        <begin position="243"/>
        <end position="255"/>
    </location>
</feature>
<name>A0A285ITG8_9RHOB</name>
<evidence type="ECO:0000313" key="4">
    <source>
        <dbReference type="Proteomes" id="UP000231655"/>
    </source>
</evidence>
<reference evidence="2 5" key="2">
    <citation type="journal article" date="2018" name="Int. J. Syst. Evol. Microbiol.">
        <title>Pseudooceanicola lipolyticus sp. nov., a marine alphaproteobacterium, reclassification of Oceanicola flagellatus as Pseudooceanicola flagellatus comb. nov. and emended description of the genus Pseudooceanicola.</title>
        <authorList>
            <person name="Huang M.-M."/>
            <person name="Guo L.-L."/>
            <person name="Wu Y.-H."/>
            <person name="Lai Q.-L."/>
            <person name="Shao Z.-Z."/>
            <person name="Wang C.-S."/>
            <person name="Wu M."/>
            <person name="Xu X.-W."/>
        </authorList>
    </citation>
    <scope>NUCLEOTIDE SEQUENCE [LARGE SCALE GENOMIC DNA]</scope>
    <source>
        <strain evidence="2 5">Ar-45</strain>
    </source>
</reference>